<dbReference type="EMBL" id="LGVV01000036">
    <property type="protein sequence ID" value="KNX40907.1"/>
    <property type="molecule type" value="Genomic_DNA"/>
</dbReference>
<dbReference type="Proteomes" id="UP000037046">
    <property type="component" value="Unassembled WGS sequence"/>
</dbReference>
<evidence type="ECO:0000313" key="4">
    <source>
        <dbReference type="Proteomes" id="UP000037046"/>
    </source>
</evidence>
<evidence type="ECO:0008006" key="6">
    <source>
        <dbReference type="Google" id="ProtNLM"/>
    </source>
</evidence>
<dbReference type="Gene3D" id="6.10.280.50">
    <property type="match status" value="1"/>
</dbReference>
<dbReference type="AlphaFoldDB" id="A0A0L6CT09"/>
<evidence type="ECO:0000313" key="3">
    <source>
        <dbReference type="EMBL" id="SEN58842.1"/>
    </source>
</evidence>
<evidence type="ECO:0000256" key="1">
    <source>
        <dbReference type="SAM" id="Coils"/>
    </source>
</evidence>
<dbReference type="Proteomes" id="UP000182160">
    <property type="component" value="Unassembled WGS sequence"/>
</dbReference>
<evidence type="ECO:0000313" key="2">
    <source>
        <dbReference type="EMBL" id="KNX40907.1"/>
    </source>
</evidence>
<gene>
    <name evidence="2" type="ORF">ROTO_25210</name>
    <name evidence="3" type="ORF">SAMN04488077_12127</name>
</gene>
<dbReference type="PATRIC" id="fig|74031.6.peg.2574"/>
<protein>
    <recommendedName>
        <fullName evidence="6">DUF465 domain-containing protein</fullName>
    </recommendedName>
</protein>
<dbReference type="RefSeq" id="WP_050663389.1">
    <property type="nucleotide sequence ID" value="NZ_CP118494.1"/>
</dbReference>
<dbReference type="InterPro" id="IPR007420">
    <property type="entry name" value="DUF465"/>
</dbReference>
<keyword evidence="1" id="KW-0175">Coiled coil</keyword>
<reference evidence="3 5" key="3">
    <citation type="submission" date="2016-10" db="EMBL/GenBank/DDBJ databases">
        <authorList>
            <person name="de Groot N.N."/>
        </authorList>
    </citation>
    <scope>NUCLEOTIDE SEQUENCE [LARGE SCALE GENOMIC DNA]</scope>
    <source>
        <strain evidence="3 5">DSM 11457</strain>
    </source>
</reference>
<name>A0A0L6CT09_9RHOB</name>
<feature type="coiled-coil region" evidence="1">
    <location>
        <begin position="19"/>
        <end position="67"/>
    </location>
</feature>
<accession>A0A0L6CT09</accession>
<dbReference type="InterPro" id="IPR038444">
    <property type="entry name" value="DUF465_sf"/>
</dbReference>
<organism evidence="2 4">
    <name type="scientific">Roseovarius tolerans</name>
    <dbReference type="NCBI Taxonomy" id="74031"/>
    <lineage>
        <taxon>Bacteria</taxon>
        <taxon>Pseudomonadati</taxon>
        <taxon>Pseudomonadota</taxon>
        <taxon>Alphaproteobacteria</taxon>
        <taxon>Rhodobacterales</taxon>
        <taxon>Roseobacteraceae</taxon>
        <taxon>Roseovarius</taxon>
    </lineage>
</organism>
<dbReference type="Pfam" id="PF04325">
    <property type="entry name" value="DUF465"/>
    <property type="match status" value="1"/>
</dbReference>
<reference evidence="2" key="2">
    <citation type="submission" date="2015-07" db="EMBL/GenBank/DDBJ databases">
        <title>MeaNS - Measles Nucleotide Surveillance Program.</title>
        <authorList>
            <person name="Tran T."/>
            <person name="Druce J."/>
        </authorList>
    </citation>
    <scope>NUCLEOTIDE SEQUENCE</scope>
    <source>
        <strain evidence="2">EL-164</strain>
    </source>
</reference>
<evidence type="ECO:0000313" key="5">
    <source>
        <dbReference type="Proteomes" id="UP000182160"/>
    </source>
</evidence>
<keyword evidence="4" id="KW-1185">Reference proteome</keyword>
<sequence length="74" mass="8761">MNAYSDLSMKSEDVLRVELEEFRREHGDLDAAIRALQEKSTADQLTLQRLKKKKLWLRDMIARIEDRLYPDIIA</sequence>
<dbReference type="STRING" id="74031.SAMN04488077_12127"/>
<dbReference type="EMBL" id="FOBO01000021">
    <property type="protein sequence ID" value="SEN58842.1"/>
    <property type="molecule type" value="Genomic_DNA"/>
</dbReference>
<proteinExistence type="predicted"/>
<reference evidence="4" key="1">
    <citation type="submission" date="2015-07" db="EMBL/GenBank/DDBJ databases">
        <title>Draft Genome Sequence of Roseovarius tolerans EL-164, a producer of N-Acylated Alanine Methyl Esters (NAMEs).</title>
        <authorList>
            <person name="Voget S."/>
            <person name="Bruns H."/>
            <person name="Wagner-Doebler I."/>
            <person name="Schulz S."/>
            <person name="Daniel R."/>
        </authorList>
    </citation>
    <scope>NUCLEOTIDE SEQUENCE [LARGE SCALE GENOMIC DNA]</scope>
    <source>
        <strain evidence="4">EL-164</strain>
    </source>
</reference>